<name>A0A9P8WG91_9HYPO</name>
<organism evidence="3 4">
    <name type="scientific">Thelonectria olida</name>
    <dbReference type="NCBI Taxonomy" id="1576542"/>
    <lineage>
        <taxon>Eukaryota</taxon>
        <taxon>Fungi</taxon>
        <taxon>Dikarya</taxon>
        <taxon>Ascomycota</taxon>
        <taxon>Pezizomycotina</taxon>
        <taxon>Sordariomycetes</taxon>
        <taxon>Hypocreomycetidae</taxon>
        <taxon>Hypocreales</taxon>
        <taxon>Nectriaceae</taxon>
        <taxon>Thelonectria</taxon>
    </lineage>
</organism>
<evidence type="ECO:0008006" key="5">
    <source>
        <dbReference type="Google" id="ProtNLM"/>
    </source>
</evidence>
<dbReference type="EMBL" id="JAGPYM010000001">
    <property type="protein sequence ID" value="KAH6900157.1"/>
    <property type="molecule type" value="Genomic_DNA"/>
</dbReference>
<reference evidence="3 4" key="1">
    <citation type="journal article" date="2021" name="Nat. Commun.">
        <title>Genetic determinants of endophytism in the Arabidopsis root mycobiome.</title>
        <authorList>
            <person name="Mesny F."/>
            <person name="Miyauchi S."/>
            <person name="Thiergart T."/>
            <person name="Pickel B."/>
            <person name="Atanasova L."/>
            <person name="Karlsson M."/>
            <person name="Huettel B."/>
            <person name="Barry K.W."/>
            <person name="Haridas S."/>
            <person name="Chen C."/>
            <person name="Bauer D."/>
            <person name="Andreopoulos W."/>
            <person name="Pangilinan J."/>
            <person name="LaButti K."/>
            <person name="Riley R."/>
            <person name="Lipzen A."/>
            <person name="Clum A."/>
            <person name="Drula E."/>
            <person name="Henrissat B."/>
            <person name="Kohler A."/>
            <person name="Grigoriev I.V."/>
            <person name="Martin F.M."/>
            <person name="Hacquard S."/>
        </authorList>
    </citation>
    <scope>NUCLEOTIDE SEQUENCE [LARGE SCALE GENOMIC DNA]</scope>
    <source>
        <strain evidence="3 4">MPI-CAGE-CH-0241</strain>
    </source>
</reference>
<accession>A0A9P8WG91</accession>
<keyword evidence="2" id="KW-0732">Signal</keyword>
<gene>
    <name evidence="3" type="ORF">B0T10DRAFT_469784</name>
</gene>
<feature type="region of interest" description="Disordered" evidence="1">
    <location>
        <begin position="125"/>
        <end position="149"/>
    </location>
</feature>
<evidence type="ECO:0000256" key="1">
    <source>
        <dbReference type="SAM" id="MobiDB-lite"/>
    </source>
</evidence>
<evidence type="ECO:0000256" key="2">
    <source>
        <dbReference type="SAM" id="SignalP"/>
    </source>
</evidence>
<evidence type="ECO:0000313" key="4">
    <source>
        <dbReference type="Proteomes" id="UP000777438"/>
    </source>
</evidence>
<comment type="caution">
    <text evidence="3">The sequence shown here is derived from an EMBL/GenBank/DDBJ whole genome shotgun (WGS) entry which is preliminary data.</text>
</comment>
<feature type="signal peptide" evidence="2">
    <location>
        <begin position="1"/>
        <end position="18"/>
    </location>
</feature>
<dbReference type="AlphaFoldDB" id="A0A9P8WG91"/>
<feature type="chain" id="PRO_5040114263" description="Secreted protein" evidence="2">
    <location>
        <begin position="19"/>
        <end position="149"/>
    </location>
</feature>
<dbReference type="Proteomes" id="UP000777438">
    <property type="component" value="Unassembled WGS sequence"/>
</dbReference>
<sequence length="149" mass="16629">MMIRLPCFLLPFISTTRSSPSPSHRVTRFRCAEQIRITSCLIHGPSQGPLQTSDKRARGCLGPRCDTLSLTFPAALVPVSLRLVALLTPVWRLQVGHPIHRHRHTDVMTFLGPWPPLCSTRPRPGQVETGGTYIQTSSSRHSKSSHEQM</sequence>
<protein>
    <recommendedName>
        <fullName evidence="5">Secreted protein</fullName>
    </recommendedName>
</protein>
<keyword evidence="4" id="KW-1185">Reference proteome</keyword>
<evidence type="ECO:0000313" key="3">
    <source>
        <dbReference type="EMBL" id="KAH6900157.1"/>
    </source>
</evidence>
<proteinExistence type="predicted"/>